<dbReference type="Pfam" id="PF02806">
    <property type="entry name" value="Alpha-amylase_C"/>
    <property type="match status" value="1"/>
</dbReference>
<evidence type="ECO:0000256" key="15">
    <source>
        <dbReference type="PIRNR" id="PIRNR006337"/>
    </source>
</evidence>
<dbReference type="CDD" id="cd02853">
    <property type="entry name" value="E_set_MTHase_like_N"/>
    <property type="match status" value="1"/>
</dbReference>
<comment type="subcellular location">
    <subcellularLocation>
        <location evidence="2 16">Cytoplasm</location>
    </subcellularLocation>
</comment>
<accession>A0A951QGG8</accession>
<evidence type="ECO:0000256" key="3">
    <source>
        <dbReference type="ARBA" id="ARBA00005199"/>
    </source>
</evidence>
<reference evidence="19" key="2">
    <citation type="journal article" date="2022" name="Microbiol. Resour. Announc.">
        <title>Metagenome Sequencing to Explore Phylogenomics of Terrestrial Cyanobacteria.</title>
        <authorList>
            <person name="Ward R.D."/>
            <person name="Stajich J.E."/>
            <person name="Johansen J.R."/>
            <person name="Huntemann M."/>
            <person name="Clum A."/>
            <person name="Foster B."/>
            <person name="Foster B."/>
            <person name="Roux S."/>
            <person name="Palaniappan K."/>
            <person name="Varghese N."/>
            <person name="Mukherjee S."/>
            <person name="Reddy T.B.K."/>
            <person name="Daum C."/>
            <person name="Copeland A."/>
            <person name="Chen I.A."/>
            <person name="Ivanova N.N."/>
            <person name="Kyrpides N.C."/>
            <person name="Shapiro N."/>
            <person name="Eloe-Fadrosh E.A."/>
            <person name="Pietrasiak N."/>
        </authorList>
    </citation>
    <scope>NUCLEOTIDE SEQUENCE</scope>
    <source>
        <strain evidence="19">UHER 2000/2452</strain>
    </source>
</reference>
<evidence type="ECO:0000313" key="19">
    <source>
        <dbReference type="EMBL" id="MBW4661916.1"/>
    </source>
</evidence>
<dbReference type="SUPFAM" id="SSF81296">
    <property type="entry name" value="E set domains"/>
    <property type="match status" value="1"/>
</dbReference>
<reference evidence="19" key="1">
    <citation type="submission" date="2021-05" db="EMBL/GenBank/DDBJ databases">
        <authorList>
            <person name="Pietrasiak N."/>
            <person name="Ward R."/>
            <person name="Stajich J.E."/>
            <person name="Kurbessoian T."/>
        </authorList>
    </citation>
    <scope>NUCLEOTIDE SEQUENCE</scope>
    <source>
        <strain evidence="19">UHER 2000/2452</strain>
    </source>
</reference>
<evidence type="ECO:0000256" key="8">
    <source>
        <dbReference type="ARBA" id="ARBA00022801"/>
    </source>
</evidence>
<dbReference type="InterPro" id="IPR017853">
    <property type="entry name" value="GH"/>
</dbReference>
<dbReference type="InterPro" id="IPR006047">
    <property type="entry name" value="GH13_cat_dom"/>
</dbReference>
<evidence type="ECO:0000256" key="6">
    <source>
        <dbReference type="ARBA" id="ARBA00022490"/>
    </source>
</evidence>
<dbReference type="NCBIfam" id="TIGR02402">
    <property type="entry name" value="trehalose_TreZ"/>
    <property type="match status" value="1"/>
</dbReference>
<dbReference type="EC" id="3.2.1.141" evidence="14 15"/>
<dbReference type="Proteomes" id="UP000757435">
    <property type="component" value="Unassembled WGS sequence"/>
</dbReference>
<sequence>MQVGSWYHGNGRCTFTVWAPLLEQVSVHIVAPKERFIALDRKSQGYWQTTLEDVEPGTLYFYQLNGEIDRPDPASQAQPEGVHGASAVVDHSFEWTDASWQNLPFAEMAIYELHVGTFTPEGTFEAAIARLPDLKELGVTTIELMPIAQFPGSRNWGYDGVYPYGVQMSYGGVQGLKRLVNACHEQGMAMFLDVVYNHFGPEGNYIWSFGPYFTEKYKTPWGNAINFDDAYSYGVRNYLIENALYWFQECHIDGLRLDASDNFFDFGAKHFLRELAEVTEQFSQRQGRKFYLTAESDLNDPRWVRPIAAGGFGLDAQWNDDFHHAVHALVTRESFGYYGDYGRPEHLAKGYAKNFVYTWDYSELRQRHHGSDPSDCPSSKFVVFCQNHDQVGNRLKGDRLSHLVSFEAQKLAAASVLLSASVPLLFMGEEYGETSPFLYFVSHNDPDLVAAVRKGRKEEFAAFHAEGEADDPQSEETFERSKLNWNLHQQGQHQMLWRFYQALLKLRKQVPALANLDRHTLEALVSEEDHLIKLRRWCGNSQVLCLLNFNTQEVETTLTLPPGLWKKLLDSTDTLWGGSGSELPEMIPTQRGIVSQQILKLQPQSVVIYEQG</sequence>
<dbReference type="InterPro" id="IPR006048">
    <property type="entry name" value="A-amylase/branching_C"/>
</dbReference>
<evidence type="ECO:0000313" key="20">
    <source>
        <dbReference type="Proteomes" id="UP000757435"/>
    </source>
</evidence>
<dbReference type="CDD" id="cd11325">
    <property type="entry name" value="AmyAc_GTHase"/>
    <property type="match status" value="1"/>
</dbReference>
<dbReference type="PANTHER" id="PTHR43651">
    <property type="entry name" value="1,4-ALPHA-GLUCAN-BRANCHING ENZYME"/>
    <property type="match status" value="1"/>
</dbReference>
<evidence type="ECO:0000256" key="12">
    <source>
        <dbReference type="ARBA" id="ARBA00033284"/>
    </source>
</evidence>
<comment type="caution">
    <text evidence="19">The sequence shown here is derived from an EMBL/GenBank/DDBJ whole genome shotgun (WGS) entry which is preliminary data.</text>
</comment>
<name>A0A951QGG8_9CYAN</name>
<dbReference type="SUPFAM" id="SSF51445">
    <property type="entry name" value="(Trans)glycosidases"/>
    <property type="match status" value="1"/>
</dbReference>
<comment type="pathway">
    <text evidence="3 15">Glycan biosynthesis; trehalose biosynthesis.</text>
</comment>
<keyword evidence="6" id="KW-0963">Cytoplasm</keyword>
<evidence type="ECO:0000256" key="16">
    <source>
        <dbReference type="PIRSR" id="PIRSR006337-1"/>
    </source>
</evidence>
<gene>
    <name evidence="19" type="primary">treZ</name>
    <name evidence="19" type="ORF">KME15_24895</name>
</gene>
<feature type="active site" description="Nucleophile" evidence="16">
    <location>
        <position position="258"/>
    </location>
</feature>
<keyword evidence="8 15" id="KW-0378">Hydrolase</keyword>
<dbReference type="GO" id="GO:0005737">
    <property type="term" value="C:cytoplasm"/>
    <property type="evidence" value="ECO:0007669"/>
    <property type="project" value="UniProtKB-SubCell"/>
</dbReference>
<evidence type="ECO:0000256" key="1">
    <source>
        <dbReference type="ARBA" id="ARBA00000826"/>
    </source>
</evidence>
<comment type="catalytic activity">
    <reaction evidence="1">
        <text>Transfers a segment of a (1-&gt;4)-alpha-D-glucan chain to a primary hydroxy group in a similar glucan chain.</text>
        <dbReference type="EC" id="2.4.1.18"/>
    </reaction>
</comment>
<dbReference type="InterPro" id="IPR044901">
    <property type="entry name" value="Trehalose_TreZ_E-set_sf"/>
</dbReference>
<evidence type="ECO:0000256" key="17">
    <source>
        <dbReference type="PIRSR" id="PIRSR006337-3"/>
    </source>
</evidence>
<dbReference type="InterPro" id="IPR014756">
    <property type="entry name" value="Ig_E-set"/>
</dbReference>
<feature type="active site" description="Proton donor" evidence="16">
    <location>
        <position position="295"/>
    </location>
</feature>
<dbReference type="GO" id="GO:0005992">
    <property type="term" value="P:trehalose biosynthetic process"/>
    <property type="evidence" value="ECO:0007669"/>
    <property type="project" value="UniProtKB-UniRule"/>
</dbReference>
<feature type="domain" description="Glycosyl hydrolase family 13 catalytic" evidence="18">
    <location>
        <begin position="87"/>
        <end position="456"/>
    </location>
</feature>
<dbReference type="InterPro" id="IPR013783">
    <property type="entry name" value="Ig-like_fold"/>
</dbReference>
<evidence type="ECO:0000256" key="5">
    <source>
        <dbReference type="ARBA" id="ARBA00015938"/>
    </source>
</evidence>
<feature type="site" description="Transition state stabilizer" evidence="17">
    <location>
        <position position="389"/>
    </location>
</feature>
<dbReference type="EMBL" id="JAHHHD010000049">
    <property type="protein sequence ID" value="MBW4661916.1"/>
    <property type="molecule type" value="Genomic_DNA"/>
</dbReference>
<dbReference type="Gene3D" id="1.10.10.760">
    <property type="entry name" value="E-set domains of sugar-utilizing enzymes"/>
    <property type="match status" value="1"/>
</dbReference>
<proteinExistence type="inferred from homology"/>
<evidence type="ECO:0000256" key="9">
    <source>
        <dbReference type="ARBA" id="ARBA00023277"/>
    </source>
</evidence>
<evidence type="ECO:0000256" key="13">
    <source>
        <dbReference type="ARBA" id="ARBA00034013"/>
    </source>
</evidence>
<dbReference type="InterPro" id="IPR012768">
    <property type="entry name" value="Trehalose_TreZ"/>
</dbReference>
<dbReference type="AlphaFoldDB" id="A0A951QGG8"/>
<organism evidence="19 20">
    <name type="scientific">Drouetiella hepatica Uher 2000/2452</name>
    <dbReference type="NCBI Taxonomy" id="904376"/>
    <lineage>
        <taxon>Bacteria</taxon>
        <taxon>Bacillati</taxon>
        <taxon>Cyanobacteriota</taxon>
        <taxon>Cyanophyceae</taxon>
        <taxon>Oculatellales</taxon>
        <taxon>Oculatellaceae</taxon>
        <taxon>Drouetiella</taxon>
    </lineage>
</organism>
<dbReference type="Pfam" id="PF00128">
    <property type="entry name" value="Alpha-amylase"/>
    <property type="match status" value="1"/>
</dbReference>
<dbReference type="PIRSF" id="PIRSF006337">
    <property type="entry name" value="Trehalose_TreZ"/>
    <property type="match status" value="1"/>
</dbReference>
<dbReference type="SMART" id="SM00642">
    <property type="entry name" value="Aamy"/>
    <property type="match status" value="1"/>
</dbReference>
<evidence type="ECO:0000256" key="14">
    <source>
        <dbReference type="NCBIfam" id="TIGR02402"/>
    </source>
</evidence>
<evidence type="ECO:0000256" key="7">
    <source>
        <dbReference type="ARBA" id="ARBA00022679"/>
    </source>
</evidence>
<evidence type="ECO:0000256" key="10">
    <source>
        <dbReference type="ARBA" id="ARBA00023295"/>
    </source>
</evidence>
<evidence type="ECO:0000256" key="4">
    <source>
        <dbReference type="ARBA" id="ARBA00009000"/>
    </source>
</evidence>
<protein>
    <recommendedName>
        <fullName evidence="5 14">Malto-oligosyltrehalose trehalohydrolase</fullName>
        <shortName evidence="15">MTHase</shortName>
        <ecNumber evidence="14 15">3.2.1.141</ecNumber>
    </recommendedName>
    <alternativeName>
        <fullName evidence="12 15">4-alpha-D-((1-&gt;4)-alpha-D-glucano)trehalose trehalohydrolase</fullName>
    </alternativeName>
    <alternativeName>
        <fullName evidence="11 15">Maltooligosyl trehalose trehalohydrolase</fullName>
    </alternativeName>
</protein>
<comment type="similarity">
    <text evidence="4">Belongs to the glycosyl hydrolase 13 family. GlgB subfamily.</text>
</comment>
<dbReference type="GO" id="GO:0033942">
    <property type="term" value="F:4-alpha-D-(1-&gt;4)-alpha-D-glucanotrehalose trehalohydrolase activity"/>
    <property type="evidence" value="ECO:0007669"/>
    <property type="project" value="UniProtKB-EC"/>
</dbReference>
<keyword evidence="10 15" id="KW-0326">Glycosidase</keyword>
<dbReference type="Gene3D" id="3.20.20.80">
    <property type="entry name" value="Glycosidases"/>
    <property type="match status" value="1"/>
</dbReference>
<comment type="catalytic activity">
    <reaction evidence="13 15">
        <text>hydrolysis of (1-&gt;4)-alpha-D-glucosidic linkage in 4-alpha-D-[(1-&gt;4)-alpha-D-glucanosyl]n trehalose to yield trehalose and (1-&gt;4)-alpha-D-glucan.</text>
        <dbReference type="EC" id="3.2.1.141"/>
    </reaction>
</comment>
<keyword evidence="7" id="KW-0808">Transferase</keyword>
<evidence type="ECO:0000256" key="11">
    <source>
        <dbReference type="ARBA" id="ARBA00032057"/>
    </source>
</evidence>
<evidence type="ECO:0000259" key="18">
    <source>
        <dbReference type="SMART" id="SM00642"/>
    </source>
</evidence>
<evidence type="ECO:0000256" key="2">
    <source>
        <dbReference type="ARBA" id="ARBA00004496"/>
    </source>
</evidence>
<keyword evidence="9" id="KW-0119">Carbohydrate metabolism</keyword>
<dbReference type="PANTHER" id="PTHR43651:SF11">
    <property type="entry name" value="MALTO-OLIGOSYLTREHALOSE TREHALOHYDROLASE"/>
    <property type="match status" value="1"/>
</dbReference>
<dbReference type="Gene3D" id="2.60.40.10">
    <property type="entry name" value="Immunoglobulins"/>
    <property type="match status" value="1"/>
</dbReference>